<dbReference type="AlphaFoldDB" id="A0A2S1R0E0"/>
<dbReference type="EMBL" id="CP029186">
    <property type="protein sequence ID" value="AWH86074.1"/>
    <property type="molecule type" value="Genomic_DNA"/>
</dbReference>
<name>A0A2S1R0E0_9FLAO</name>
<evidence type="ECO:0000313" key="4">
    <source>
        <dbReference type="Proteomes" id="UP000244929"/>
    </source>
</evidence>
<proteinExistence type="predicted"/>
<evidence type="ECO:0000256" key="1">
    <source>
        <dbReference type="SAM" id="MobiDB-lite"/>
    </source>
</evidence>
<protein>
    <submittedName>
        <fullName evidence="3">Uncharacterized protein</fullName>
    </submittedName>
</protein>
<reference evidence="3 4" key="1">
    <citation type="submission" date="2018-04" db="EMBL/GenBank/DDBJ databases">
        <title>Genome sequencing of Flavobacterium sp. HYN0059.</title>
        <authorList>
            <person name="Yi H."/>
            <person name="Baek C."/>
        </authorList>
    </citation>
    <scope>NUCLEOTIDE SEQUENCE [LARGE SCALE GENOMIC DNA]</scope>
    <source>
        <strain evidence="3 4">HYN0059</strain>
    </source>
</reference>
<dbReference type="KEGG" id="falb:HYN59_13555"/>
<evidence type="ECO:0000256" key="2">
    <source>
        <dbReference type="SAM" id="Phobius"/>
    </source>
</evidence>
<keyword evidence="2" id="KW-0812">Transmembrane</keyword>
<organism evidence="3 4">
    <name type="scientific">Flavobacterium album</name>
    <dbReference type="NCBI Taxonomy" id="2175091"/>
    <lineage>
        <taxon>Bacteria</taxon>
        <taxon>Pseudomonadati</taxon>
        <taxon>Bacteroidota</taxon>
        <taxon>Flavobacteriia</taxon>
        <taxon>Flavobacteriales</taxon>
        <taxon>Flavobacteriaceae</taxon>
        <taxon>Flavobacterium</taxon>
    </lineage>
</organism>
<sequence length="80" mass="8681">MALPGINSGGMSPVVQFDDDGDEPPTEDPPPPAPINSYSYLLLAVGVSFGYFVFRRASPKVLYPARPGKIFINKKDTSHE</sequence>
<keyword evidence="4" id="KW-1185">Reference proteome</keyword>
<keyword evidence="2" id="KW-0472">Membrane</keyword>
<feature type="compositionally biased region" description="Acidic residues" evidence="1">
    <location>
        <begin position="17"/>
        <end position="26"/>
    </location>
</feature>
<accession>A0A2S1R0E0</accession>
<keyword evidence="2" id="KW-1133">Transmembrane helix</keyword>
<feature type="transmembrane region" description="Helical" evidence="2">
    <location>
        <begin position="37"/>
        <end position="54"/>
    </location>
</feature>
<feature type="region of interest" description="Disordered" evidence="1">
    <location>
        <begin position="1"/>
        <end position="34"/>
    </location>
</feature>
<evidence type="ECO:0000313" key="3">
    <source>
        <dbReference type="EMBL" id="AWH86074.1"/>
    </source>
</evidence>
<dbReference type="Proteomes" id="UP000244929">
    <property type="component" value="Chromosome"/>
</dbReference>
<gene>
    <name evidence="3" type="ORF">HYN59_13555</name>
</gene>